<reference evidence="1" key="1">
    <citation type="submission" date="2021-12" db="EMBL/GenBank/DDBJ databases">
        <title>Enterovibrio ZSDZ35 sp. nov. and Enterovibrio ZSDZ42 sp. nov., isolated from coastal seawater in Qingdao.</title>
        <authorList>
            <person name="Zhang P."/>
        </authorList>
    </citation>
    <scope>NUCLEOTIDE SEQUENCE</scope>
    <source>
        <strain evidence="1">ZSDZ42</strain>
    </source>
</reference>
<dbReference type="Proteomes" id="UP001149400">
    <property type="component" value="Unassembled WGS sequence"/>
</dbReference>
<gene>
    <name evidence="1" type="ORF">LRP50_01140</name>
</gene>
<accession>A0ABT5QUR4</accession>
<evidence type="ECO:0000313" key="2">
    <source>
        <dbReference type="Proteomes" id="UP001149400"/>
    </source>
</evidence>
<dbReference type="EMBL" id="JAJUBC010000001">
    <property type="protein sequence ID" value="MDD1791733.1"/>
    <property type="molecule type" value="Genomic_DNA"/>
</dbReference>
<organism evidence="1 2">
    <name type="scientific">Enterovibrio gelatinilyticus</name>
    <dbReference type="NCBI Taxonomy" id="2899819"/>
    <lineage>
        <taxon>Bacteria</taxon>
        <taxon>Pseudomonadati</taxon>
        <taxon>Pseudomonadota</taxon>
        <taxon>Gammaproteobacteria</taxon>
        <taxon>Vibrionales</taxon>
        <taxon>Vibrionaceae</taxon>
        <taxon>Enterovibrio</taxon>
    </lineage>
</organism>
<protein>
    <submittedName>
        <fullName evidence="1">N-acetyltransferase</fullName>
    </submittedName>
</protein>
<comment type="caution">
    <text evidence="1">The sequence shown here is derived from an EMBL/GenBank/DDBJ whole genome shotgun (WGS) entry which is preliminary data.</text>
</comment>
<name>A0ABT5QUR4_9GAMM</name>
<dbReference type="SUPFAM" id="SSF55729">
    <property type="entry name" value="Acyl-CoA N-acyltransferases (Nat)"/>
    <property type="match status" value="1"/>
</dbReference>
<dbReference type="InterPro" id="IPR016181">
    <property type="entry name" value="Acyl_CoA_acyltransferase"/>
</dbReference>
<proteinExistence type="predicted"/>
<dbReference type="Gene3D" id="3.40.630.30">
    <property type="match status" value="1"/>
</dbReference>
<keyword evidence="2" id="KW-1185">Reference proteome</keyword>
<evidence type="ECO:0000313" key="1">
    <source>
        <dbReference type="EMBL" id="MDD1791733.1"/>
    </source>
</evidence>
<dbReference type="RefSeq" id="WP_274162681.1">
    <property type="nucleotide sequence ID" value="NZ_JAJUBC010000001.1"/>
</dbReference>
<sequence>MSFRLAALDDFIDLESSSFKCSSYKNLAYPLGCSKSELDSALGDGDFVVFNDTAKVGFIRIKAMFSRIAYLDLHLIGDFIDGDFADVDTADGDIQAVMGWLAAQYDIGKYYIQLLPSEQLEIDCLKRLGFTEEARLKSQLFVEGTYYDLLMMGSEDKRV</sequence>